<dbReference type="InterPro" id="IPR025714">
    <property type="entry name" value="Methyltranfer_dom"/>
</dbReference>
<reference evidence="2 3" key="1">
    <citation type="submission" date="2020-11" db="EMBL/GenBank/DDBJ databases">
        <title>The genome sequence of Erythrobacter sp. 6D36.</title>
        <authorList>
            <person name="Liu Y."/>
        </authorList>
    </citation>
    <scope>NUCLEOTIDE SEQUENCE [LARGE SCALE GENOMIC DNA]</scope>
    <source>
        <strain evidence="2 3">6D36</strain>
    </source>
</reference>
<dbReference type="KEGG" id="qso:IRL76_07405"/>
<evidence type="ECO:0000313" key="3">
    <source>
        <dbReference type="Proteomes" id="UP000594459"/>
    </source>
</evidence>
<keyword evidence="2" id="KW-0808">Transferase</keyword>
<dbReference type="PANTHER" id="PTHR43861:SF1">
    <property type="entry name" value="TRANS-ACONITATE 2-METHYLTRANSFERASE"/>
    <property type="match status" value="1"/>
</dbReference>
<proteinExistence type="predicted"/>
<dbReference type="Gene3D" id="3.40.50.150">
    <property type="entry name" value="Vaccinia Virus protein VP39"/>
    <property type="match status" value="1"/>
</dbReference>
<feature type="domain" description="Methyltransferase" evidence="1">
    <location>
        <begin position="44"/>
        <end position="149"/>
    </location>
</feature>
<sequence length="275" mass="29521">MTDHRDWTGKVGSIWAQEWRRTDRSFRELTPILLGAIEGQSFSSVVDIGCGAGEIACALAADHPEVPVTGVDIAPELLDVARERGERLANLRFVLGDAAAIEIASSPPIDLLVSRHGVMFFKDPVAAFGHLRGQVAPGSALVFSCFRERTENFWVEETLSALPVMPPAADPNEPGPFAFGDRNRVETILSTSGWTDIAFHPIDYRMTFGEGEDAVGDARDYLTRVGPTATPIAQLEGPERAATLARLADILAKHAAQGIVSLPAAAWIVIAQSPG</sequence>
<dbReference type="PANTHER" id="PTHR43861">
    <property type="entry name" value="TRANS-ACONITATE 2-METHYLTRANSFERASE-RELATED"/>
    <property type="match status" value="1"/>
</dbReference>
<dbReference type="SUPFAM" id="SSF53335">
    <property type="entry name" value="S-adenosyl-L-methionine-dependent methyltransferases"/>
    <property type="match status" value="1"/>
</dbReference>
<dbReference type="CDD" id="cd02440">
    <property type="entry name" value="AdoMet_MTases"/>
    <property type="match status" value="1"/>
</dbReference>
<name>A0A7S8F216_9SPHN</name>
<gene>
    <name evidence="2" type="ORF">IRL76_07405</name>
</gene>
<dbReference type="Pfam" id="PF13847">
    <property type="entry name" value="Methyltransf_31"/>
    <property type="match status" value="1"/>
</dbReference>
<dbReference type="GO" id="GO:0032259">
    <property type="term" value="P:methylation"/>
    <property type="evidence" value="ECO:0007669"/>
    <property type="project" value="UniProtKB-KW"/>
</dbReference>
<evidence type="ECO:0000313" key="2">
    <source>
        <dbReference type="EMBL" id="QPC97739.1"/>
    </source>
</evidence>
<organism evidence="2 3">
    <name type="scientific">Qipengyuania soli</name>
    <dbReference type="NCBI Taxonomy" id="2782568"/>
    <lineage>
        <taxon>Bacteria</taxon>
        <taxon>Pseudomonadati</taxon>
        <taxon>Pseudomonadota</taxon>
        <taxon>Alphaproteobacteria</taxon>
        <taxon>Sphingomonadales</taxon>
        <taxon>Erythrobacteraceae</taxon>
        <taxon>Qipengyuania</taxon>
    </lineage>
</organism>
<dbReference type="AlphaFoldDB" id="A0A7S8F216"/>
<evidence type="ECO:0000259" key="1">
    <source>
        <dbReference type="Pfam" id="PF13847"/>
    </source>
</evidence>
<dbReference type="EMBL" id="CP064654">
    <property type="protein sequence ID" value="QPC97739.1"/>
    <property type="molecule type" value="Genomic_DNA"/>
</dbReference>
<keyword evidence="3" id="KW-1185">Reference proteome</keyword>
<dbReference type="Proteomes" id="UP000594459">
    <property type="component" value="Chromosome"/>
</dbReference>
<keyword evidence="2" id="KW-0489">Methyltransferase</keyword>
<dbReference type="RefSeq" id="WP_200980751.1">
    <property type="nucleotide sequence ID" value="NZ_CP064654.1"/>
</dbReference>
<dbReference type="GO" id="GO:0008168">
    <property type="term" value="F:methyltransferase activity"/>
    <property type="evidence" value="ECO:0007669"/>
    <property type="project" value="UniProtKB-KW"/>
</dbReference>
<accession>A0A7S8F216</accession>
<protein>
    <submittedName>
        <fullName evidence="2">Class I SAM-dependent methyltransferase</fullName>
    </submittedName>
</protein>
<dbReference type="InterPro" id="IPR029063">
    <property type="entry name" value="SAM-dependent_MTases_sf"/>
</dbReference>